<organism evidence="1">
    <name type="scientific">Gymnodinialimonas phycosphaerae</name>
    <dbReference type="NCBI Taxonomy" id="2841589"/>
    <lineage>
        <taxon>Bacteria</taxon>
        <taxon>Pseudomonadati</taxon>
        <taxon>Pseudomonadota</taxon>
        <taxon>Alphaproteobacteria</taxon>
        <taxon>Rhodobacterales</taxon>
        <taxon>Paracoccaceae</taxon>
        <taxon>Gymnodinialimonas</taxon>
    </lineage>
</organism>
<dbReference type="InterPro" id="IPR046766">
    <property type="entry name" value="Bact_hydrolase"/>
</dbReference>
<accession>A0A975TS77</accession>
<reference evidence="1 2" key="1">
    <citation type="submission" date="2021-07" db="EMBL/GenBank/DDBJ databases">
        <title>Karlodiniumbacter phycospheric gen. nov., sp. nov., a phycosphere bacterium isolated from karlodinium veneficum.</title>
        <authorList>
            <person name="Peng Y."/>
            <person name="Jiang L."/>
            <person name="Lee J."/>
        </authorList>
    </citation>
    <scope>NUCLEOTIDE SEQUENCE</scope>
    <source>
        <strain evidence="1 2">N5</strain>
    </source>
</reference>
<gene>
    <name evidence="1" type="ORF">KUL25_13880</name>
</gene>
<proteinExistence type="predicted"/>
<dbReference type="Proteomes" id="UP000693972">
    <property type="component" value="Unassembled WGS sequence"/>
</dbReference>
<sequence length="168" mass="18833">MKINAVPKYDASVNETGCCAKFNPVGWDDRILHFRDKPFVRATTKSAMHVPLNMGRVFGRVLGRIEDANAMKDEEVLVLSRELGPWEAEHYFAVTKDVAGEEMTTLSGDFLTRVFEGSYAKAADWGHEMEVAARAHGKTPGRVFMYYTTCPRCANVYGENYVVGMVEI</sequence>
<dbReference type="EMBL" id="CP078073">
    <property type="protein sequence ID" value="QXL86550.1"/>
    <property type="molecule type" value="Genomic_DNA"/>
</dbReference>
<dbReference type="EMBL" id="JAIMBW010000001">
    <property type="protein sequence ID" value="MBY4893856.1"/>
    <property type="molecule type" value="Genomic_DNA"/>
</dbReference>
<dbReference type="RefSeq" id="WP_257893495.1">
    <property type="nucleotide sequence ID" value="NZ_JAIMBW010000001.1"/>
</dbReference>
<keyword evidence="2" id="KW-1185">Reference proteome</keyword>
<dbReference type="AlphaFoldDB" id="A0A975TS77"/>
<protein>
    <submittedName>
        <fullName evidence="1">Uncharacterized protein</fullName>
    </submittedName>
</protein>
<name>A0A975TS77_9RHOB</name>
<dbReference type="Pfam" id="PF20603">
    <property type="entry name" value="Bact_hydrolase"/>
    <property type="match status" value="1"/>
</dbReference>
<evidence type="ECO:0000313" key="1">
    <source>
        <dbReference type="EMBL" id="QXL86550.1"/>
    </source>
</evidence>
<evidence type="ECO:0000313" key="2">
    <source>
        <dbReference type="Proteomes" id="UP000693972"/>
    </source>
</evidence>